<evidence type="ECO:0000256" key="8">
    <source>
        <dbReference type="PROSITE-ProRule" id="PRU10141"/>
    </source>
</evidence>
<dbReference type="InterPro" id="IPR000980">
    <property type="entry name" value="SH2"/>
</dbReference>
<dbReference type="PRINTS" id="PR00109">
    <property type="entry name" value="TYRKINASE"/>
</dbReference>
<comment type="similarity">
    <text evidence="9">Belongs to the protein kinase superfamily. Tyr protein kinase family.</text>
</comment>
<dbReference type="PANTHER" id="PTHR24418">
    <property type="entry name" value="TYROSINE-PROTEIN KINASE"/>
    <property type="match status" value="1"/>
</dbReference>
<evidence type="ECO:0000259" key="11">
    <source>
        <dbReference type="PROSITE" id="PS50011"/>
    </source>
</evidence>
<evidence type="ECO:0000256" key="6">
    <source>
        <dbReference type="ARBA" id="ARBA00051245"/>
    </source>
</evidence>
<dbReference type="InterPro" id="IPR001245">
    <property type="entry name" value="Ser-Thr/Tyr_kinase_cat_dom"/>
</dbReference>
<evidence type="ECO:0000256" key="7">
    <source>
        <dbReference type="PROSITE-ProRule" id="PRU00191"/>
    </source>
</evidence>
<evidence type="ECO:0000256" key="1">
    <source>
        <dbReference type="ARBA" id="ARBA00022679"/>
    </source>
</evidence>
<keyword evidence="5 9" id="KW-0829">Tyrosine-protein kinase</keyword>
<dbReference type="InterPro" id="IPR050198">
    <property type="entry name" value="Non-receptor_tyrosine_kinases"/>
</dbReference>
<dbReference type="Proteomes" id="UP000824782">
    <property type="component" value="Unassembled WGS sequence"/>
</dbReference>
<evidence type="ECO:0000259" key="10">
    <source>
        <dbReference type="PROSITE" id="PS50001"/>
    </source>
</evidence>
<feature type="domain" description="SH2" evidence="10">
    <location>
        <begin position="1"/>
        <end position="88"/>
    </location>
</feature>
<accession>A0AAV7B455</accession>
<dbReference type="PROSITE" id="PS50001">
    <property type="entry name" value="SH2"/>
    <property type="match status" value="1"/>
</dbReference>
<dbReference type="EC" id="2.7.10.2" evidence="9"/>
<evidence type="ECO:0000313" key="13">
    <source>
        <dbReference type="Proteomes" id="UP000824782"/>
    </source>
</evidence>
<keyword evidence="7" id="KW-0727">SH2 domain</keyword>
<evidence type="ECO:0000256" key="9">
    <source>
        <dbReference type="RuleBase" id="RU362096"/>
    </source>
</evidence>
<dbReference type="Pfam" id="PF07714">
    <property type="entry name" value="PK_Tyr_Ser-Thr"/>
    <property type="match status" value="1"/>
</dbReference>
<dbReference type="PROSITE" id="PS00107">
    <property type="entry name" value="PROTEIN_KINASE_ATP"/>
    <property type="match status" value="1"/>
</dbReference>
<dbReference type="AlphaFoldDB" id="A0AAV7B455"/>
<dbReference type="PROSITE" id="PS00109">
    <property type="entry name" value="PROTEIN_KINASE_TYR"/>
    <property type="match status" value="1"/>
</dbReference>
<dbReference type="InterPro" id="IPR020635">
    <property type="entry name" value="Tyr_kinase_cat_dom"/>
</dbReference>
<dbReference type="Gene3D" id="1.10.510.10">
    <property type="entry name" value="Transferase(Phosphotransferase) domain 1"/>
    <property type="match status" value="1"/>
</dbReference>
<organism evidence="12 13">
    <name type="scientific">Engystomops pustulosus</name>
    <name type="common">Tungara frog</name>
    <name type="synonym">Physalaemus pustulosus</name>
    <dbReference type="NCBI Taxonomy" id="76066"/>
    <lineage>
        <taxon>Eukaryota</taxon>
        <taxon>Metazoa</taxon>
        <taxon>Chordata</taxon>
        <taxon>Craniata</taxon>
        <taxon>Vertebrata</taxon>
        <taxon>Euteleostomi</taxon>
        <taxon>Amphibia</taxon>
        <taxon>Batrachia</taxon>
        <taxon>Anura</taxon>
        <taxon>Neobatrachia</taxon>
        <taxon>Hyloidea</taxon>
        <taxon>Leptodactylidae</taxon>
        <taxon>Leiuperinae</taxon>
        <taxon>Engystomops</taxon>
    </lineage>
</organism>
<dbReference type="SMART" id="SM00252">
    <property type="entry name" value="SH2"/>
    <property type="match status" value="1"/>
</dbReference>
<name>A0AAV7B455_ENGPU</name>
<dbReference type="GO" id="GO:0004715">
    <property type="term" value="F:non-membrane spanning protein tyrosine kinase activity"/>
    <property type="evidence" value="ECO:0007669"/>
    <property type="project" value="UniProtKB-EC"/>
</dbReference>
<dbReference type="InterPro" id="IPR036860">
    <property type="entry name" value="SH2_dom_sf"/>
</dbReference>
<evidence type="ECO:0000256" key="3">
    <source>
        <dbReference type="ARBA" id="ARBA00022777"/>
    </source>
</evidence>
<keyword evidence="1 9" id="KW-0808">Transferase</keyword>
<proteinExistence type="inferred from homology"/>
<dbReference type="InterPro" id="IPR000719">
    <property type="entry name" value="Prot_kinase_dom"/>
</dbReference>
<dbReference type="SUPFAM" id="SSF56112">
    <property type="entry name" value="Protein kinase-like (PK-like)"/>
    <property type="match status" value="1"/>
</dbReference>
<dbReference type="InterPro" id="IPR011009">
    <property type="entry name" value="Kinase-like_dom_sf"/>
</dbReference>
<reference evidence="12" key="1">
    <citation type="thesis" date="2020" institute="ProQuest LLC" country="789 East Eisenhower Parkway, Ann Arbor, MI, USA">
        <title>Comparative Genomics and Chromosome Evolution.</title>
        <authorList>
            <person name="Mudd A.B."/>
        </authorList>
    </citation>
    <scope>NUCLEOTIDE SEQUENCE</scope>
    <source>
        <strain evidence="12">237g6f4</strain>
        <tissue evidence="12">Blood</tissue>
    </source>
</reference>
<keyword evidence="2 8" id="KW-0547">Nucleotide-binding</keyword>
<evidence type="ECO:0000256" key="5">
    <source>
        <dbReference type="ARBA" id="ARBA00023137"/>
    </source>
</evidence>
<feature type="binding site" evidence="8">
    <location>
        <position position="143"/>
    </location>
    <ligand>
        <name>ATP</name>
        <dbReference type="ChEBI" id="CHEBI:30616"/>
    </ligand>
</feature>
<sequence>MSRTEAISLLLKGGNTTGSFLIRASDKQGFEYALSVRSQDSIRHFKVLKDERGQYHVNTSNFFVDLNKLIEFYKVKPLANSLFLTTPCVKDEPTATELSPLPIDEWERPKEEFQLGQKLGSGYFSQVYEGYWLGRIKVKVAIKMINNDVTTQEIFSTETSFLKNLRHRNLLSLYAVCSVGSPFYIITEHLSKGDLLRFLRGDEGQKLNVDGLLDVAGQIVDGMHYLETKNCVHRDLAARNVLIGHNNICKIADFGLARFIKDDIYLSFSKAVPYKWTAPEALAYGRYTLKSDVWSFGVLLYEIMSRGMNPYPGIENSDMLHHLKKGNRMTAPENCSEKVYKVMLDCWQENPQKRPTFNDLKLSIDNLANYEPSENSIKPPSKSRGWIKHLKKQVI</sequence>
<keyword evidence="3 9" id="KW-0418">Kinase</keyword>
<gene>
    <name evidence="12" type="ORF">GDO81_013491</name>
</gene>
<feature type="domain" description="Protein kinase" evidence="11">
    <location>
        <begin position="113"/>
        <end position="367"/>
    </location>
</feature>
<evidence type="ECO:0000256" key="4">
    <source>
        <dbReference type="ARBA" id="ARBA00022840"/>
    </source>
</evidence>
<dbReference type="GO" id="GO:0005524">
    <property type="term" value="F:ATP binding"/>
    <property type="evidence" value="ECO:0007669"/>
    <property type="project" value="UniProtKB-UniRule"/>
</dbReference>
<keyword evidence="4 8" id="KW-0067">ATP-binding</keyword>
<dbReference type="InterPro" id="IPR008266">
    <property type="entry name" value="Tyr_kinase_AS"/>
</dbReference>
<dbReference type="EMBL" id="WNYA01000006">
    <property type="protein sequence ID" value="KAG8567079.1"/>
    <property type="molecule type" value="Genomic_DNA"/>
</dbReference>
<dbReference type="Gene3D" id="3.30.505.10">
    <property type="entry name" value="SH2 domain"/>
    <property type="match status" value="1"/>
</dbReference>
<dbReference type="EMBL" id="WNYA01000006">
    <property type="protein sequence ID" value="KAG8567080.1"/>
    <property type="molecule type" value="Genomic_DNA"/>
</dbReference>
<protein>
    <recommendedName>
        <fullName evidence="9">Tyrosine-protein kinase</fullName>
        <ecNumber evidence="9">2.7.10.2</ecNumber>
    </recommendedName>
</protein>
<comment type="caution">
    <text evidence="12">The sequence shown here is derived from an EMBL/GenBank/DDBJ whole genome shotgun (WGS) entry which is preliminary data.</text>
</comment>
<dbReference type="Pfam" id="PF00017">
    <property type="entry name" value="SH2"/>
    <property type="match status" value="1"/>
</dbReference>
<dbReference type="PROSITE" id="PS50011">
    <property type="entry name" value="PROTEIN_KINASE_DOM"/>
    <property type="match status" value="1"/>
</dbReference>
<dbReference type="SUPFAM" id="SSF55550">
    <property type="entry name" value="SH2 domain"/>
    <property type="match status" value="1"/>
</dbReference>
<comment type="catalytic activity">
    <reaction evidence="6 9">
        <text>L-tyrosyl-[protein] + ATP = O-phospho-L-tyrosyl-[protein] + ADP + H(+)</text>
        <dbReference type="Rhea" id="RHEA:10596"/>
        <dbReference type="Rhea" id="RHEA-COMP:10136"/>
        <dbReference type="Rhea" id="RHEA-COMP:20101"/>
        <dbReference type="ChEBI" id="CHEBI:15378"/>
        <dbReference type="ChEBI" id="CHEBI:30616"/>
        <dbReference type="ChEBI" id="CHEBI:46858"/>
        <dbReference type="ChEBI" id="CHEBI:61978"/>
        <dbReference type="ChEBI" id="CHEBI:456216"/>
        <dbReference type="EC" id="2.7.10.2"/>
    </reaction>
</comment>
<dbReference type="InterPro" id="IPR017441">
    <property type="entry name" value="Protein_kinase_ATP_BS"/>
</dbReference>
<dbReference type="Gene3D" id="3.30.200.20">
    <property type="entry name" value="Phosphorylase Kinase, domain 1"/>
    <property type="match status" value="1"/>
</dbReference>
<dbReference type="SMART" id="SM00219">
    <property type="entry name" value="TyrKc"/>
    <property type="match status" value="1"/>
</dbReference>
<dbReference type="FunFam" id="1.10.510.10:FF:000554">
    <property type="entry name" value="Predicted protein"/>
    <property type="match status" value="1"/>
</dbReference>
<evidence type="ECO:0000313" key="12">
    <source>
        <dbReference type="EMBL" id="KAG8567080.1"/>
    </source>
</evidence>
<keyword evidence="13" id="KW-1185">Reference proteome</keyword>
<evidence type="ECO:0000256" key="2">
    <source>
        <dbReference type="ARBA" id="ARBA00022741"/>
    </source>
</evidence>